<dbReference type="PROSITE" id="PS01174">
    <property type="entry name" value="LIPASE_GDXG_SER"/>
    <property type="match status" value="1"/>
</dbReference>
<keyword evidence="6" id="KW-1185">Reference proteome</keyword>
<keyword evidence="2" id="KW-0378">Hydrolase</keyword>
<dbReference type="EMBL" id="SRPW01000180">
    <property type="protein sequence ID" value="KAG6017090.1"/>
    <property type="molecule type" value="Genomic_DNA"/>
</dbReference>
<gene>
    <name evidence="5" type="ORF">E4U43_002308</name>
</gene>
<proteinExistence type="inferred from homology"/>
<dbReference type="InterPro" id="IPR029058">
    <property type="entry name" value="AB_hydrolase_fold"/>
</dbReference>
<sequence length="500" mass="55200">MSSSPSNQQPAPETPKRPPVSSLFWLGLTYLPLLARVSLTHSLNLSETSPYNSLRSALTVAFLRAYIAPKDGKPKPFSRVQARTLPDLPIKGRLWISQYTSPAPPERDAESLKAALGKAIEALNNPDVPAPVIHVPDVAPVYGEWTGYRADAKADESQPSMMSDREKYNHLVTEMKAPTTILYFHGGAHAFMDPSTHRPTVKRLAKLTGGRAFSVQYRLVPQNAFPASLLDCLVAYLTLLYPPPGSFHDAVEPKHIVIAGDSAGGNLTMALIQVIVDLNRLGEHITWHGEKRKIPIPAGAACNSPWLDIAHSSLPYYGKTPEAFDYLGPPGNMGRKGIKPCAVWPADPPRKFMYAADDLMTHPLVSPVMRRDWAGFPPVYFCAGWERLAYEDRFLAQKLQRDGVTMVFEEYEAMPHCFALVLTNLAEAKRCMASWAGFIRQAVKDPRGLASSAVAISAKTLQETPLQFDDLCDVSDETFRKRVVETVAETKAWIPTNAKL</sequence>
<protein>
    <recommendedName>
        <fullName evidence="4">Alpha/beta hydrolase fold-3 domain-containing protein</fullName>
    </recommendedName>
</protein>
<dbReference type="AlphaFoldDB" id="A0A9P7NHU6"/>
<comment type="similarity">
    <text evidence="1">Belongs to the 'GDXG' lipolytic enzyme family.</text>
</comment>
<evidence type="ECO:0000259" key="4">
    <source>
        <dbReference type="Pfam" id="PF07859"/>
    </source>
</evidence>
<dbReference type="Gene3D" id="3.40.50.1820">
    <property type="entry name" value="alpha/beta hydrolase"/>
    <property type="match status" value="1"/>
</dbReference>
<organism evidence="5 6">
    <name type="scientific">Claviceps pusilla</name>
    <dbReference type="NCBI Taxonomy" id="123648"/>
    <lineage>
        <taxon>Eukaryota</taxon>
        <taxon>Fungi</taxon>
        <taxon>Dikarya</taxon>
        <taxon>Ascomycota</taxon>
        <taxon>Pezizomycotina</taxon>
        <taxon>Sordariomycetes</taxon>
        <taxon>Hypocreomycetidae</taxon>
        <taxon>Hypocreales</taxon>
        <taxon>Clavicipitaceae</taxon>
        <taxon>Claviceps</taxon>
    </lineage>
</organism>
<accession>A0A9P7NHU6</accession>
<evidence type="ECO:0000313" key="5">
    <source>
        <dbReference type="EMBL" id="KAG6017090.1"/>
    </source>
</evidence>
<evidence type="ECO:0000256" key="2">
    <source>
        <dbReference type="ARBA" id="ARBA00022801"/>
    </source>
</evidence>
<dbReference type="InterPro" id="IPR050300">
    <property type="entry name" value="GDXG_lipolytic_enzyme"/>
</dbReference>
<dbReference type="InterPro" id="IPR033140">
    <property type="entry name" value="Lipase_GDXG_put_SER_AS"/>
</dbReference>
<evidence type="ECO:0000256" key="3">
    <source>
        <dbReference type="PROSITE-ProRule" id="PRU10038"/>
    </source>
</evidence>
<feature type="active site" evidence="3">
    <location>
        <position position="262"/>
    </location>
</feature>
<evidence type="ECO:0000256" key="1">
    <source>
        <dbReference type="ARBA" id="ARBA00010515"/>
    </source>
</evidence>
<dbReference type="Proteomes" id="UP000748025">
    <property type="component" value="Unassembled WGS sequence"/>
</dbReference>
<feature type="domain" description="Alpha/beta hydrolase fold-3" evidence="4">
    <location>
        <begin position="181"/>
        <end position="419"/>
    </location>
</feature>
<name>A0A9P7NHU6_9HYPO</name>
<evidence type="ECO:0000313" key="6">
    <source>
        <dbReference type="Proteomes" id="UP000748025"/>
    </source>
</evidence>
<reference evidence="5" key="1">
    <citation type="journal article" date="2020" name="bioRxiv">
        <title>Whole genome comparisons of ergot fungi reveals the divergence and evolution of species within the genus Claviceps are the result of varying mechanisms driving genome evolution and host range expansion.</title>
        <authorList>
            <person name="Wyka S.A."/>
            <person name="Mondo S.J."/>
            <person name="Liu M."/>
            <person name="Dettman J."/>
            <person name="Nalam V."/>
            <person name="Broders K.D."/>
        </authorList>
    </citation>
    <scope>NUCLEOTIDE SEQUENCE</scope>
    <source>
        <strain evidence="5">CCC 602</strain>
    </source>
</reference>
<dbReference type="OrthoDB" id="5354320at2759"/>
<dbReference type="Pfam" id="PF07859">
    <property type="entry name" value="Abhydrolase_3"/>
    <property type="match status" value="1"/>
</dbReference>
<dbReference type="InterPro" id="IPR013094">
    <property type="entry name" value="AB_hydrolase_3"/>
</dbReference>
<dbReference type="PANTHER" id="PTHR48081">
    <property type="entry name" value="AB HYDROLASE SUPERFAMILY PROTEIN C4A8.06C"/>
    <property type="match status" value="1"/>
</dbReference>
<dbReference type="GO" id="GO:0016787">
    <property type="term" value="F:hydrolase activity"/>
    <property type="evidence" value="ECO:0007669"/>
    <property type="project" value="UniProtKB-KW"/>
</dbReference>
<comment type="caution">
    <text evidence="5">The sequence shown here is derived from an EMBL/GenBank/DDBJ whole genome shotgun (WGS) entry which is preliminary data.</text>
</comment>
<dbReference type="SUPFAM" id="SSF53474">
    <property type="entry name" value="alpha/beta-Hydrolases"/>
    <property type="match status" value="1"/>
</dbReference>
<dbReference type="PANTHER" id="PTHR48081:SF25">
    <property type="entry name" value="PUTATIVE (AFU_ORTHOLOGUE AFUA_3G11560)-RELATED"/>
    <property type="match status" value="1"/>
</dbReference>